<evidence type="ECO:0000313" key="1">
    <source>
        <dbReference type="EMBL" id="RDX43665.1"/>
    </source>
</evidence>
<organism evidence="1 2">
    <name type="scientific">Lentinus brumalis</name>
    <dbReference type="NCBI Taxonomy" id="2498619"/>
    <lineage>
        <taxon>Eukaryota</taxon>
        <taxon>Fungi</taxon>
        <taxon>Dikarya</taxon>
        <taxon>Basidiomycota</taxon>
        <taxon>Agaricomycotina</taxon>
        <taxon>Agaricomycetes</taxon>
        <taxon>Polyporales</taxon>
        <taxon>Polyporaceae</taxon>
        <taxon>Lentinus</taxon>
    </lineage>
</organism>
<accession>A0A371CTQ7</accession>
<protein>
    <submittedName>
        <fullName evidence="1">Uncharacterized protein</fullName>
    </submittedName>
</protein>
<sequence length="184" mass="20067">MGQEERGGTGRWTGLWGQTQLANSATKQPRHATAETLSLYVGSSSSLDQDRGTCTTHRSYMLHRMRCFQTAIFQGESTSISNLKHWAWQGRLVHGVTVCCPVNTRICQCHQCSSVVWSRRSAAVYVRSSAARPRLSALGGRPRSDKITPSPCMPAMYGCACDAQSSLVSIILGRGSRFMPSPAA</sequence>
<dbReference type="EMBL" id="KZ857461">
    <property type="protein sequence ID" value="RDX43665.1"/>
    <property type="molecule type" value="Genomic_DNA"/>
</dbReference>
<keyword evidence="2" id="KW-1185">Reference proteome</keyword>
<dbReference type="AlphaFoldDB" id="A0A371CTQ7"/>
<proteinExistence type="predicted"/>
<name>A0A371CTQ7_9APHY</name>
<dbReference type="Proteomes" id="UP000256964">
    <property type="component" value="Unassembled WGS sequence"/>
</dbReference>
<gene>
    <name evidence="1" type="ORF">OH76DRAFT_1186780</name>
</gene>
<evidence type="ECO:0000313" key="2">
    <source>
        <dbReference type="Proteomes" id="UP000256964"/>
    </source>
</evidence>
<reference evidence="1 2" key="1">
    <citation type="journal article" date="2018" name="Biotechnol. Biofuels">
        <title>Integrative visual omics of the white-rot fungus Polyporus brumalis exposes the biotechnological potential of its oxidative enzymes for delignifying raw plant biomass.</title>
        <authorList>
            <person name="Miyauchi S."/>
            <person name="Rancon A."/>
            <person name="Drula E."/>
            <person name="Hage H."/>
            <person name="Chaduli D."/>
            <person name="Favel A."/>
            <person name="Grisel S."/>
            <person name="Henrissat B."/>
            <person name="Herpoel-Gimbert I."/>
            <person name="Ruiz-Duenas F.J."/>
            <person name="Chevret D."/>
            <person name="Hainaut M."/>
            <person name="Lin J."/>
            <person name="Wang M."/>
            <person name="Pangilinan J."/>
            <person name="Lipzen A."/>
            <person name="Lesage-Meessen L."/>
            <person name="Navarro D."/>
            <person name="Riley R."/>
            <person name="Grigoriev I.V."/>
            <person name="Zhou S."/>
            <person name="Raouche S."/>
            <person name="Rosso M.N."/>
        </authorList>
    </citation>
    <scope>NUCLEOTIDE SEQUENCE [LARGE SCALE GENOMIC DNA]</scope>
    <source>
        <strain evidence="1 2">BRFM 1820</strain>
    </source>
</reference>